<reference evidence="1" key="3">
    <citation type="journal article" date="2021" name="World Allergy Organ. J.">
        <title>Chromosome-level assembly of Dermatophagoides farinae genome and transcriptome reveals two novel allergens Der f 37 and Der f 39.</title>
        <authorList>
            <person name="Chen J."/>
            <person name="Cai Z."/>
            <person name="Fan D."/>
            <person name="Hu J."/>
            <person name="Hou Y."/>
            <person name="He Y."/>
            <person name="Zhang Z."/>
            <person name="Zhao Z."/>
            <person name="Gao P."/>
            <person name="Hu W."/>
            <person name="Sun J."/>
            <person name="Li J."/>
            <person name="Ji K."/>
        </authorList>
    </citation>
    <scope>NUCLEOTIDE SEQUENCE</scope>
    <source>
        <strain evidence="1">JKM2019</strain>
    </source>
</reference>
<dbReference type="GO" id="GO:0034719">
    <property type="term" value="C:SMN-Sm protein complex"/>
    <property type="evidence" value="ECO:0007669"/>
    <property type="project" value="InterPro"/>
</dbReference>
<protein>
    <submittedName>
        <fullName evidence="2">Mediator of RNA polymerase II transcription subunit 21</fullName>
    </submittedName>
</protein>
<dbReference type="Proteomes" id="UP000828236">
    <property type="component" value="Unassembled WGS sequence"/>
</dbReference>
<comment type="caution">
    <text evidence="2">The sequence shown here is derived from an EMBL/GenBank/DDBJ whole genome shotgun (WGS) entry which is preliminary data.</text>
</comment>
<reference evidence="2" key="1">
    <citation type="submission" date="2013-05" db="EMBL/GenBank/DDBJ databases">
        <authorList>
            <person name="Yim A.K.Y."/>
            <person name="Chan T.F."/>
            <person name="Ji K.M."/>
            <person name="Liu X.Y."/>
            <person name="Zhou J.W."/>
            <person name="Li R.Q."/>
            <person name="Yang K.Y."/>
            <person name="Li J."/>
            <person name="Li M."/>
            <person name="Law P.T.W."/>
            <person name="Wu Y.L."/>
            <person name="Cai Z.L."/>
            <person name="Qin H."/>
            <person name="Bao Y."/>
            <person name="Leung R.K.K."/>
            <person name="Ng P.K.S."/>
            <person name="Zou J."/>
            <person name="Zhong X.J."/>
            <person name="Ran P.X."/>
            <person name="Zhong N.S."/>
            <person name="Liu Z.G."/>
            <person name="Tsui S.K.W."/>
        </authorList>
    </citation>
    <scope>NUCLEOTIDE SEQUENCE</scope>
    <source>
        <strain evidence="2">Derf</strain>
        <tissue evidence="2">Whole organism</tissue>
    </source>
</reference>
<organism evidence="2 3">
    <name type="scientific">Dermatophagoides farinae</name>
    <name type="common">American house dust mite</name>
    <dbReference type="NCBI Taxonomy" id="6954"/>
    <lineage>
        <taxon>Eukaryota</taxon>
        <taxon>Metazoa</taxon>
        <taxon>Ecdysozoa</taxon>
        <taxon>Arthropoda</taxon>
        <taxon>Chelicerata</taxon>
        <taxon>Arachnida</taxon>
        <taxon>Acari</taxon>
        <taxon>Acariformes</taxon>
        <taxon>Sarcoptiformes</taxon>
        <taxon>Astigmata</taxon>
        <taxon>Psoroptidia</taxon>
        <taxon>Analgoidea</taxon>
        <taxon>Pyroglyphidae</taxon>
        <taxon>Dermatophagoidinae</taxon>
        <taxon>Dermatophagoides</taxon>
    </lineage>
</organism>
<evidence type="ECO:0000313" key="3">
    <source>
        <dbReference type="Proteomes" id="UP000790347"/>
    </source>
</evidence>
<dbReference type="EMBL" id="ASGP02000001">
    <property type="protein sequence ID" value="KAH9526851.1"/>
    <property type="molecule type" value="Genomic_DNA"/>
</dbReference>
<evidence type="ECO:0000313" key="1">
    <source>
        <dbReference type="EMBL" id="KAH7641133.1"/>
    </source>
</evidence>
<dbReference type="Proteomes" id="UP000790347">
    <property type="component" value="Unassembled WGS sequence"/>
</dbReference>
<accession>A0A922IAU4</accession>
<sequence length="91" mass="10468">MDNNSLKTDNLDIKYRNDFLYFLSKSQQNKASIRFIENAQDKDANIEAYDPSVKHLAVSNLQTSIGLQKHAILRSNDIECVKFSKTINFNN</sequence>
<evidence type="ECO:0000313" key="2">
    <source>
        <dbReference type="EMBL" id="KAH9526851.1"/>
    </source>
</evidence>
<dbReference type="PANTHER" id="PTHR14679">
    <property type="entry name" value="GEM-ASSOCIATED PROTEIN 7"/>
    <property type="match status" value="1"/>
</dbReference>
<dbReference type="GO" id="GO:0000387">
    <property type="term" value="P:spliceosomal snRNP assembly"/>
    <property type="evidence" value="ECO:0007669"/>
    <property type="project" value="TreeGrafter"/>
</dbReference>
<dbReference type="InterPro" id="IPR020338">
    <property type="entry name" value="SMN_gemin7"/>
</dbReference>
<dbReference type="PANTHER" id="PTHR14679:SF1">
    <property type="entry name" value="GEM-ASSOCIATED PROTEIN 7"/>
    <property type="match status" value="1"/>
</dbReference>
<gene>
    <name evidence="2" type="primary">MED21_1</name>
    <name evidence="2" type="ORF">DERF_000909</name>
    <name evidence="1" type="ORF">HUG17_4177</name>
</gene>
<reference evidence="1" key="2">
    <citation type="submission" date="2020-06" db="EMBL/GenBank/DDBJ databases">
        <authorList>
            <person name="Ji K."/>
            <person name="Li J."/>
        </authorList>
    </citation>
    <scope>NUCLEOTIDE SEQUENCE</scope>
    <source>
        <strain evidence="1">JKM2019</strain>
        <tissue evidence="1">Whole body</tissue>
    </source>
</reference>
<name>A0A922IAU4_DERFA</name>
<keyword evidence="3" id="KW-1185">Reference proteome</keyword>
<reference evidence="2" key="4">
    <citation type="journal article" date="2022" name="Res Sq">
        <title>Comparative Genomics Reveals Insights into the Divergent Evolution of Astigmatic Mites and Household Pest Adaptations.</title>
        <authorList>
            <person name="Xiong Q."/>
            <person name="Wan A.T.-Y."/>
            <person name="Liu X.-Y."/>
            <person name="Fung C.S.-H."/>
            <person name="Xiao X."/>
            <person name="Malainual N."/>
            <person name="Hou J."/>
            <person name="Wang L."/>
            <person name="Wang M."/>
            <person name="Yang K."/>
            <person name="Cui Y."/>
            <person name="Leung E."/>
            <person name="Nong W."/>
            <person name="Shin S.-K."/>
            <person name="Au S."/>
            <person name="Jeong K.Y."/>
            <person name="Chew F.T."/>
            <person name="Hui J."/>
            <person name="Leung T.F."/>
            <person name="Tungtrongchitr A."/>
            <person name="Zhong N."/>
            <person name="Liu Z."/>
            <person name="Tsui S."/>
        </authorList>
    </citation>
    <scope>NUCLEOTIDE SEQUENCE</scope>
    <source>
        <strain evidence="2">Derf</strain>
        <tissue evidence="2">Whole organism</tissue>
    </source>
</reference>
<dbReference type="EMBL" id="SDOV01000004">
    <property type="protein sequence ID" value="KAH7641133.1"/>
    <property type="molecule type" value="Genomic_DNA"/>
</dbReference>
<dbReference type="Pfam" id="PF11095">
    <property type="entry name" value="Gemin7"/>
    <property type="match status" value="1"/>
</dbReference>
<proteinExistence type="predicted"/>
<dbReference type="Gene3D" id="2.30.30.100">
    <property type="match status" value="1"/>
</dbReference>
<dbReference type="AlphaFoldDB" id="A0A922IAU4"/>